<evidence type="ECO:0000256" key="4">
    <source>
        <dbReference type="ARBA" id="ARBA00023002"/>
    </source>
</evidence>
<comment type="similarity">
    <text evidence="1">Belongs to the FAD-binding monooxygenase family.</text>
</comment>
<proteinExistence type="inferred from homology"/>
<dbReference type="InterPro" id="IPR000960">
    <property type="entry name" value="Flavin_mOase"/>
</dbReference>
<dbReference type="RefSeq" id="WP_205258181.1">
    <property type="nucleotide sequence ID" value="NZ_BAAAPV010000002.1"/>
</dbReference>
<dbReference type="GO" id="GO:0004499">
    <property type="term" value="F:N,N-dimethylaniline monooxygenase activity"/>
    <property type="evidence" value="ECO:0007669"/>
    <property type="project" value="InterPro"/>
</dbReference>
<dbReference type="AlphaFoldDB" id="A0A939C4G1"/>
<dbReference type="InterPro" id="IPR051209">
    <property type="entry name" value="FAD-bind_Monooxygenase_sf"/>
</dbReference>
<evidence type="ECO:0000256" key="2">
    <source>
        <dbReference type="ARBA" id="ARBA00022630"/>
    </source>
</evidence>
<dbReference type="InterPro" id="IPR020946">
    <property type="entry name" value="Flavin_mOase-like"/>
</dbReference>
<keyword evidence="3" id="KW-0274">FAD</keyword>
<dbReference type="InterPro" id="IPR036188">
    <property type="entry name" value="FAD/NAD-bd_sf"/>
</dbReference>
<gene>
    <name evidence="5" type="ORF">JL107_16575</name>
</gene>
<reference evidence="5" key="1">
    <citation type="submission" date="2021-01" db="EMBL/GenBank/DDBJ databases">
        <title>KCTC 19127 draft genome.</title>
        <authorList>
            <person name="An D."/>
        </authorList>
    </citation>
    <scope>NUCLEOTIDE SEQUENCE</scope>
    <source>
        <strain evidence="5">KCTC 19127</strain>
    </source>
</reference>
<dbReference type="Pfam" id="PF00743">
    <property type="entry name" value="FMO-like"/>
    <property type="match status" value="1"/>
</dbReference>
<keyword evidence="2" id="KW-0285">Flavoprotein</keyword>
<evidence type="ECO:0000313" key="5">
    <source>
        <dbReference type="EMBL" id="MBM9478066.1"/>
    </source>
</evidence>
<dbReference type="Gene3D" id="3.50.50.60">
    <property type="entry name" value="FAD/NAD(P)-binding domain"/>
    <property type="match status" value="3"/>
</dbReference>
<accession>A0A939C4G1</accession>
<dbReference type="EMBL" id="JAERWL010000014">
    <property type="protein sequence ID" value="MBM9478066.1"/>
    <property type="molecule type" value="Genomic_DNA"/>
</dbReference>
<dbReference type="Proteomes" id="UP000663801">
    <property type="component" value="Unassembled WGS sequence"/>
</dbReference>
<dbReference type="GO" id="GO:0050660">
    <property type="term" value="F:flavin adenine dinucleotide binding"/>
    <property type="evidence" value="ECO:0007669"/>
    <property type="project" value="InterPro"/>
</dbReference>
<dbReference type="PANTHER" id="PTHR42877:SF4">
    <property type="entry name" value="FAD_NAD(P)-BINDING DOMAIN-CONTAINING PROTEIN-RELATED"/>
    <property type="match status" value="1"/>
</dbReference>
<dbReference type="SUPFAM" id="SSF51905">
    <property type="entry name" value="FAD/NAD(P)-binding domain"/>
    <property type="match status" value="1"/>
</dbReference>
<evidence type="ECO:0000313" key="6">
    <source>
        <dbReference type="Proteomes" id="UP000663801"/>
    </source>
</evidence>
<evidence type="ECO:0000256" key="3">
    <source>
        <dbReference type="ARBA" id="ARBA00022827"/>
    </source>
</evidence>
<protein>
    <submittedName>
        <fullName evidence="5">NAD(P)/FAD-dependent oxidoreductase</fullName>
    </submittedName>
</protein>
<organism evidence="5 6">
    <name type="scientific">Nakamurella flavida</name>
    <dbReference type="NCBI Taxonomy" id="363630"/>
    <lineage>
        <taxon>Bacteria</taxon>
        <taxon>Bacillati</taxon>
        <taxon>Actinomycetota</taxon>
        <taxon>Actinomycetes</taxon>
        <taxon>Nakamurellales</taxon>
        <taxon>Nakamurellaceae</taxon>
        <taxon>Nakamurella</taxon>
    </lineage>
</organism>
<name>A0A939C4G1_9ACTN</name>
<keyword evidence="4" id="KW-0560">Oxidoreductase</keyword>
<comment type="caution">
    <text evidence="5">The sequence shown here is derived from an EMBL/GenBank/DDBJ whole genome shotgun (WGS) entry which is preliminary data.</text>
</comment>
<dbReference type="GO" id="GO:0050661">
    <property type="term" value="F:NADP binding"/>
    <property type="evidence" value="ECO:0007669"/>
    <property type="project" value="InterPro"/>
</dbReference>
<evidence type="ECO:0000256" key="1">
    <source>
        <dbReference type="ARBA" id="ARBA00010139"/>
    </source>
</evidence>
<dbReference type="PANTHER" id="PTHR42877">
    <property type="entry name" value="L-ORNITHINE N(5)-MONOOXYGENASE-RELATED"/>
    <property type="match status" value="1"/>
</dbReference>
<sequence length="491" mass="54695">MGALRAAVVGAGFGGVGAAIELREMGVEVTVLERAASLGGVWRENDYPGAACDVPSYLYSYSFAPKRDWTRKFSHQPEILEYLAEVAERFGILEHIRFDTTVLGATFDEARGIWVLELAGGETVTADILVTACGQMSAPAYPPVPGRDDFAGPAFHSARWRHDVDLAGKRVAVVGTGASAIQFVPAIAAEPESLTVFQRSPGYVIAKDDAVYDAPLSRWRLRAERYRTFLLKELFSIRFNHYPALFATVERKFRHYLRDQLPDDELRAKVDPVDRFGCKRILISNDWYAALRRPNVRVVDHAVARITSGGVVTADGTEHPADVIVYGTGFRATEFLASLRIVGRDGQELSQAWREGAEAYLGITVTGFPNLFLVYGPNTNVGHNSIVFMIEAQLAYITDAVRRLQRQAPAVMDLRPEVHSSFSTTMQKRSRRTVYAQGCTNWFITENGKHTQNWPGSAIAYWLRTRRVRWADYRVTAVPRDRAQMTASPTS</sequence>
<dbReference type="PRINTS" id="PR00370">
    <property type="entry name" value="FMOXYGENASE"/>
</dbReference>
<keyword evidence="6" id="KW-1185">Reference proteome</keyword>